<accession>A0A9P6AYU1</accession>
<dbReference type="SUPFAM" id="SSF47923">
    <property type="entry name" value="Ypt/Rab-GAP domain of gyp1p"/>
    <property type="match status" value="2"/>
</dbReference>
<dbReference type="Gene3D" id="1.10.8.270">
    <property type="entry name" value="putative rabgap domain of human tbc1 domain family member 14 like domains"/>
    <property type="match status" value="1"/>
</dbReference>
<feature type="region of interest" description="Disordered" evidence="2">
    <location>
        <begin position="521"/>
        <end position="547"/>
    </location>
</feature>
<dbReference type="SMART" id="SM00164">
    <property type="entry name" value="TBC"/>
    <property type="match status" value="1"/>
</dbReference>
<comment type="caution">
    <text evidence="4">The sequence shown here is derived from an EMBL/GenBank/DDBJ whole genome shotgun (WGS) entry which is preliminary data.</text>
</comment>
<feature type="compositionally biased region" description="Polar residues" evidence="2">
    <location>
        <begin position="721"/>
        <end position="739"/>
    </location>
</feature>
<evidence type="ECO:0000313" key="4">
    <source>
        <dbReference type="EMBL" id="KAF9514504.1"/>
    </source>
</evidence>
<dbReference type="EMBL" id="MU128960">
    <property type="protein sequence ID" value="KAF9514504.1"/>
    <property type="molecule type" value="Genomic_DNA"/>
</dbReference>
<feature type="compositionally biased region" description="Polar residues" evidence="2">
    <location>
        <begin position="534"/>
        <end position="544"/>
    </location>
</feature>
<dbReference type="GO" id="GO:0005096">
    <property type="term" value="F:GTPase activator activity"/>
    <property type="evidence" value="ECO:0007669"/>
    <property type="project" value="UniProtKB-KW"/>
</dbReference>
<sequence length="804" mass="88819">MENTRLRASPQHIKAAYTRLFSPSTTLTKLSDAAVDGELLPVVDGNYEMTSGMVPGRSLAWKLFLIPPAPLTSSFPPTPSPLLLSLREARKRYVEFLKRELRAPDGSYEDYVEIPGFDTSSVLGQPSGDNWSRNNPLSLDEDSGWHDWFNAVDLRKTIRQDVERTFPDIPYFRDPHVQSQLTIILYLQASQNPHVGYRQGMHELLAPLLCAIDFDSLEPSLGSSSSDPTLAEICDRTWVSADAYALFCIIMNGIGEWYEWREPPSRPGPIVGQANASPYVAPIVVACNLIHGNFLKNVDPNLWNALQESQIEPQIYGMQVTMAPRWLRLLFTREFAIADSMRLWDGLFAIDPTLQISKWVCVSMLLRIRNQLISSDYSGQLGHLLRYPSSQGPASGPTSPISLLLQQARVLQSSPTPSTGASVVIQNRHVLGIPVEVPEPSSTGRLNQNRTSGQNPNTTRLSTKNRSIHSPPGGWPGTQDSRDRDFKKELGFPEILSKGLSEFNDVVSSTVSEIRRSLPELASHSRTSPPPVANQHQSITSVTGERSPWEPRTRFEIEREIHEYAALNKKLGAAMGWALDVLSRSGNDRAGDALMTDEPHDGSQLHRREALECLASVRDILTNGKVPKVLDQDGFLKEPEDRKRRSAPKAEEQVKEKEKERAEQDNSVQRRTTTSSVPRASSAPLSPHVIPGLPSSPVTAPPPAPLTISPPTPYLYLRDSTPVSGLSRTPYVSPSNLSSAAPRENRHSSAPIAPWHSTASAFGAENAVATLQRPPPISNRSSVQSDDPQRINPTPTYHSDPLRG</sequence>
<dbReference type="AlphaFoldDB" id="A0A9P6AYU1"/>
<dbReference type="OrthoDB" id="27140at2759"/>
<dbReference type="GO" id="GO:0005737">
    <property type="term" value="C:cytoplasm"/>
    <property type="evidence" value="ECO:0007669"/>
    <property type="project" value="UniProtKB-ARBA"/>
</dbReference>
<dbReference type="Pfam" id="PF00566">
    <property type="entry name" value="RabGAP-TBC"/>
    <property type="match status" value="1"/>
</dbReference>
<feature type="region of interest" description="Disordered" evidence="2">
    <location>
        <begin position="435"/>
        <end position="484"/>
    </location>
</feature>
<organism evidence="4 5">
    <name type="scientific">Hydnum rufescens UP504</name>
    <dbReference type="NCBI Taxonomy" id="1448309"/>
    <lineage>
        <taxon>Eukaryota</taxon>
        <taxon>Fungi</taxon>
        <taxon>Dikarya</taxon>
        <taxon>Basidiomycota</taxon>
        <taxon>Agaricomycotina</taxon>
        <taxon>Agaricomycetes</taxon>
        <taxon>Cantharellales</taxon>
        <taxon>Hydnaceae</taxon>
        <taxon>Hydnum</taxon>
    </lineage>
</organism>
<feature type="compositionally biased region" description="Basic and acidic residues" evidence="2">
    <location>
        <begin position="632"/>
        <end position="664"/>
    </location>
</feature>
<evidence type="ECO:0000259" key="3">
    <source>
        <dbReference type="PROSITE" id="PS50086"/>
    </source>
</evidence>
<evidence type="ECO:0000256" key="2">
    <source>
        <dbReference type="SAM" id="MobiDB-lite"/>
    </source>
</evidence>
<evidence type="ECO:0000256" key="1">
    <source>
        <dbReference type="ARBA" id="ARBA00022468"/>
    </source>
</evidence>
<feature type="compositionally biased region" description="Polar residues" evidence="2">
    <location>
        <begin position="778"/>
        <end position="797"/>
    </location>
</feature>
<dbReference type="Gene3D" id="1.10.472.80">
    <property type="entry name" value="Ypt/Rab-GAP domain of gyp1p, domain 3"/>
    <property type="match status" value="1"/>
</dbReference>
<dbReference type="PANTHER" id="PTHR22957:SF337">
    <property type="entry name" value="TBC1 DOMAIN FAMILY MEMBER 5"/>
    <property type="match status" value="1"/>
</dbReference>
<keyword evidence="5" id="KW-1185">Reference proteome</keyword>
<proteinExistence type="predicted"/>
<name>A0A9P6AYU1_9AGAM</name>
<feature type="compositionally biased region" description="Polar residues" evidence="2">
    <location>
        <begin position="440"/>
        <end position="465"/>
    </location>
</feature>
<feature type="domain" description="Rab-GAP TBC" evidence="3">
    <location>
        <begin position="138"/>
        <end position="351"/>
    </location>
</feature>
<dbReference type="Proteomes" id="UP000886523">
    <property type="component" value="Unassembled WGS sequence"/>
</dbReference>
<dbReference type="InterPro" id="IPR035969">
    <property type="entry name" value="Rab-GAP_TBC_sf"/>
</dbReference>
<dbReference type="InterPro" id="IPR000195">
    <property type="entry name" value="Rab-GAP-TBC_dom"/>
</dbReference>
<dbReference type="FunFam" id="1.10.8.270:FF:000011">
    <property type="entry name" value="TBC1 domain family member 5"/>
    <property type="match status" value="1"/>
</dbReference>
<feature type="compositionally biased region" description="Pro residues" evidence="2">
    <location>
        <begin position="699"/>
        <end position="713"/>
    </location>
</feature>
<dbReference type="FunFam" id="1.10.472.80:FF:000038">
    <property type="entry name" value="TBC1 domain family member 5"/>
    <property type="match status" value="1"/>
</dbReference>
<protein>
    <recommendedName>
        <fullName evidence="3">Rab-GAP TBC domain-containing protein</fullName>
    </recommendedName>
</protein>
<keyword evidence="1" id="KW-0343">GTPase activation</keyword>
<reference evidence="4" key="1">
    <citation type="journal article" date="2020" name="Nat. Commun.">
        <title>Large-scale genome sequencing of mycorrhizal fungi provides insights into the early evolution of symbiotic traits.</title>
        <authorList>
            <person name="Miyauchi S."/>
            <person name="Kiss E."/>
            <person name="Kuo A."/>
            <person name="Drula E."/>
            <person name="Kohler A."/>
            <person name="Sanchez-Garcia M."/>
            <person name="Morin E."/>
            <person name="Andreopoulos B."/>
            <person name="Barry K.W."/>
            <person name="Bonito G."/>
            <person name="Buee M."/>
            <person name="Carver A."/>
            <person name="Chen C."/>
            <person name="Cichocki N."/>
            <person name="Clum A."/>
            <person name="Culley D."/>
            <person name="Crous P.W."/>
            <person name="Fauchery L."/>
            <person name="Girlanda M."/>
            <person name="Hayes R.D."/>
            <person name="Keri Z."/>
            <person name="LaButti K."/>
            <person name="Lipzen A."/>
            <person name="Lombard V."/>
            <person name="Magnuson J."/>
            <person name="Maillard F."/>
            <person name="Murat C."/>
            <person name="Nolan M."/>
            <person name="Ohm R.A."/>
            <person name="Pangilinan J."/>
            <person name="Pereira M.F."/>
            <person name="Perotto S."/>
            <person name="Peter M."/>
            <person name="Pfister S."/>
            <person name="Riley R."/>
            <person name="Sitrit Y."/>
            <person name="Stielow J.B."/>
            <person name="Szollosi G."/>
            <person name="Zifcakova L."/>
            <person name="Stursova M."/>
            <person name="Spatafora J.W."/>
            <person name="Tedersoo L."/>
            <person name="Vaario L.M."/>
            <person name="Yamada A."/>
            <person name="Yan M."/>
            <person name="Wang P."/>
            <person name="Xu J."/>
            <person name="Bruns T."/>
            <person name="Baldrian P."/>
            <person name="Vilgalys R."/>
            <person name="Dunand C."/>
            <person name="Henrissat B."/>
            <person name="Grigoriev I.V."/>
            <person name="Hibbett D."/>
            <person name="Nagy L.G."/>
            <person name="Martin F.M."/>
        </authorList>
    </citation>
    <scope>NUCLEOTIDE SEQUENCE</scope>
    <source>
        <strain evidence="4">UP504</strain>
    </source>
</reference>
<feature type="compositionally biased region" description="Polar residues" evidence="2">
    <location>
        <begin position="665"/>
        <end position="679"/>
    </location>
</feature>
<feature type="region of interest" description="Disordered" evidence="2">
    <location>
        <begin position="632"/>
        <end position="804"/>
    </location>
</feature>
<gene>
    <name evidence="4" type="ORF">BS47DRAFT_1316842</name>
</gene>
<dbReference type="PANTHER" id="PTHR22957">
    <property type="entry name" value="TBC1 DOMAIN FAMILY MEMBER GTPASE-ACTIVATING PROTEIN"/>
    <property type="match status" value="1"/>
</dbReference>
<dbReference type="PROSITE" id="PS50086">
    <property type="entry name" value="TBC_RABGAP"/>
    <property type="match status" value="1"/>
</dbReference>
<evidence type="ECO:0000313" key="5">
    <source>
        <dbReference type="Proteomes" id="UP000886523"/>
    </source>
</evidence>